<dbReference type="Proteomes" id="UP000827721">
    <property type="component" value="Unassembled WGS sequence"/>
</dbReference>
<comment type="subcellular location">
    <subcellularLocation>
        <location evidence="1">Chromosome</location>
        <location evidence="1">Centromere</location>
        <location evidence="1">Kinetochore</location>
    </subcellularLocation>
</comment>
<name>A0ABQ8H5T3_9ROSI</name>
<comment type="similarity">
    <text evidence="3">Belongs to the mis12 family.</text>
</comment>
<evidence type="ECO:0000256" key="5">
    <source>
        <dbReference type="ARBA" id="ARBA00022472"/>
    </source>
</evidence>
<dbReference type="Gene3D" id="1.25.70.10">
    <property type="entry name" value="Transcription termination factor 3, mitochondrial"/>
    <property type="match status" value="1"/>
</dbReference>
<comment type="caution">
    <text evidence="13">The sequence shown here is derived from an EMBL/GenBank/DDBJ whole genome shotgun (WGS) entry which is preliminary data.</text>
</comment>
<keyword evidence="8" id="KW-0995">Kinetochore</keyword>
<keyword evidence="14" id="KW-1185">Reference proteome</keyword>
<evidence type="ECO:0000256" key="7">
    <source>
        <dbReference type="ARBA" id="ARBA00022776"/>
    </source>
</evidence>
<keyword evidence="5" id="KW-0804">Transcription</keyword>
<dbReference type="Gene3D" id="2.120.10.30">
    <property type="entry name" value="TolB, C-terminal domain"/>
    <property type="match status" value="2"/>
</dbReference>
<evidence type="ECO:0000256" key="10">
    <source>
        <dbReference type="ARBA" id="ARBA00023054"/>
    </source>
</evidence>
<sequence>MFSRQASTLLKIDGTDRSQDLSKGVTYIRNMIQTVLDKRLGMWEKYCLHHCFAVPEGFSLPQSVAVGGQNMKFRKMNCNALQCLNELPGESSMSQDALYDPDLDTQLDSLRDKLTAAGKESAQLSGELHALEKKSSSSDHFAGLTSEALQLYEQNSVHDMFREMVKTASELHMKVNNLKARRVEDIGRMRTERISNPERDLCSMNHGKGLYNAKLEDLQEFLGLGIHTSTGKIYIADAYTGLLVVGPNGGLATQLATTANGVPFCFLDGLDVDQLIGDVYFTDAMKFSKQLLLVLVTKFIGKRVQRYWLKGLKANTAEVIATFNGRPANIKRTPSGGVFDGSQLRNTCSTSYGSCRNKIEFIWSCFGENVCYSPIQQYFDQSSSGIWLSSRQRTTLHSLTTAPPKSTSTKARLFFSTKPSNTCVPVSFHHKESQYRKQISVANLLQRSLSVLLSFKISQKSLVSLINDCPGVLDFEFLKKWETGVSKFWDLGFDGLGFSMGAVRRVLEGFPRVILMNEGGILMRIEFLCGVGISREGIDRILYFFPGILGFGVEDRLKPLLDEFRDWGFSEDVIRKEIVREPRFLSMELGEFSRCLELLRTLKCREVIKERIFSEGTFTAGFEVKRRVDCLCKHGLIRREAFKVLRMEPRVITYKIENIEEKIEFLVHRMKCNVCCLVEVPEFLGVNFQKQIVPRYNVIEYLRGKGGLASEVGLKGLINPSRLRFYNLYVKPYPECEKMFGRFLGGQVKSKHPAGLWKLFKPPSYSESKDDVKNMKSFVESLV</sequence>
<dbReference type="InterPro" id="IPR011042">
    <property type="entry name" value="6-blade_b-propeller_TolB-like"/>
</dbReference>
<keyword evidence="9" id="KW-0809">Transit peptide</keyword>
<dbReference type="Pfam" id="PF05859">
    <property type="entry name" value="Mis12"/>
    <property type="match status" value="1"/>
</dbReference>
<dbReference type="Pfam" id="PF02536">
    <property type="entry name" value="mTERF"/>
    <property type="match status" value="1"/>
</dbReference>
<keyword evidence="6" id="KW-0132">Cell division</keyword>
<evidence type="ECO:0000256" key="11">
    <source>
        <dbReference type="ARBA" id="ARBA00023306"/>
    </source>
</evidence>
<evidence type="ECO:0000256" key="2">
    <source>
        <dbReference type="ARBA" id="ARBA00007692"/>
    </source>
</evidence>
<evidence type="ECO:0000256" key="8">
    <source>
        <dbReference type="ARBA" id="ARBA00022838"/>
    </source>
</evidence>
<dbReference type="EMBL" id="JAFEMO010000013">
    <property type="protein sequence ID" value="KAH7549276.1"/>
    <property type="molecule type" value="Genomic_DNA"/>
</dbReference>
<keyword evidence="10" id="KW-0175">Coiled coil</keyword>
<evidence type="ECO:0000256" key="12">
    <source>
        <dbReference type="ARBA" id="ARBA00023328"/>
    </source>
</evidence>
<reference evidence="13 14" key="1">
    <citation type="submission" date="2021-02" db="EMBL/GenBank/DDBJ databases">
        <title>Plant Genome Project.</title>
        <authorList>
            <person name="Zhang R.-G."/>
        </authorList>
    </citation>
    <scope>NUCLEOTIDE SEQUENCE [LARGE SCALE GENOMIC DNA]</scope>
    <source>
        <tissue evidence="13">Leaves</tissue>
    </source>
</reference>
<protein>
    <submittedName>
        <fullName evidence="13">Uncharacterized protein</fullName>
    </submittedName>
</protein>
<evidence type="ECO:0000256" key="6">
    <source>
        <dbReference type="ARBA" id="ARBA00022618"/>
    </source>
</evidence>
<proteinExistence type="inferred from homology"/>
<evidence type="ECO:0000256" key="9">
    <source>
        <dbReference type="ARBA" id="ARBA00022946"/>
    </source>
</evidence>
<dbReference type="PANTHER" id="PTHR14527">
    <property type="entry name" value="PROTEIN MIS12 HOMOLOG"/>
    <property type="match status" value="1"/>
</dbReference>
<keyword evidence="7" id="KW-0498">Mitosis</keyword>
<keyword evidence="12" id="KW-0137">Centromere</keyword>
<evidence type="ECO:0000256" key="4">
    <source>
        <dbReference type="ARBA" id="ARBA00022454"/>
    </source>
</evidence>
<dbReference type="PANTHER" id="PTHR14527:SF2">
    <property type="entry name" value="PROTEIN MIS12 HOMOLOG"/>
    <property type="match status" value="1"/>
</dbReference>
<keyword evidence="5" id="KW-0806">Transcription termination</keyword>
<evidence type="ECO:0000256" key="3">
    <source>
        <dbReference type="ARBA" id="ARBA00008643"/>
    </source>
</evidence>
<dbReference type="InterPro" id="IPR038538">
    <property type="entry name" value="MTERF_sf"/>
</dbReference>
<dbReference type="SUPFAM" id="SSF63829">
    <property type="entry name" value="Calcium-dependent phosphotriesterase"/>
    <property type="match status" value="1"/>
</dbReference>
<keyword evidence="11" id="KW-0131">Cell cycle</keyword>
<accession>A0ABQ8H5T3</accession>
<comment type="similarity">
    <text evidence="2">Belongs to the mTERF family.</text>
</comment>
<dbReference type="InterPro" id="IPR008685">
    <property type="entry name" value="Centromere_Mis12"/>
</dbReference>
<keyword evidence="4" id="KW-0158">Chromosome</keyword>
<evidence type="ECO:0000313" key="13">
    <source>
        <dbReference type="EMBL" id="KAH7549276.1"/>
    </source>
</evidence>
<gene>
    <name evidence="13" type="ORF">JRO89_XS13G0008000</name>
</gene>
<keyword evidence="5" id="KW-0805">Transcription regulation</keyword>
<evidence type="ECO:0000256" key="1">
    <source>
        <dbReference type="ARBA" id="ARBA00004629"/>
    </source>
</evidence>
<dbReference type="SMART" id="SM00733">
    <property type="entry name" value="Mterf"/>
    <property type="match status" value="5"/>
</dbReference>
<organism evidence="13 14">
    <name type="scientific">Xanthoceras sorbifolium</name>
    <dbReference type="NCBI Taxonomy" id="99658"/>
    <lineage>
        <taxon>Eukaryota</taxon>
        <taxon>Viridiplantae</taxon>
        <taxon>Streptophyta</taxon>
        <taxon>Embryophyta</taxon>
        <taxon>Tracheophyta</taxon>
        <taxon>Spermatophyta</taxon>
        <taxon>Magnoliopsida</taxon>
        <taxon>eudicotyledons</taxon>
        <taxon>Gunneridae</taxon>
        <taxon>Pentapetalae</taxon>
        <taxon>rosids</taxon>
        <taxon>malvids</taxon>
        <taxon>Sapindales</taxon>
        <taxon>Sapindaceae</taxon>
        <taxon>Xanthoceroideae</taxon>
        <taxon>Xanthoceras</taxon>
    </lineage>
</organism>
<evidence type="ECO:0000313" key="14">
    <source>
        <dbReference type="Proteomes" id="UP000827721"/>
    </source>
</evidence>
<dbReference type="InterPro" id="IPR003690">
    <property type="entry name" value="MTERF"/>
</dbReference>